<organism evidence="2 3">
    <name type="scientific">Aspergillus terreus</name>
    <dbReference type="NCBI Taxonomy" id="33178"/>
    <lineage>
        <taxon>Eukaryota</taxon>
        <taxon>Fungi</taxon>
        <taxon>Dikarya</taxon>
        <taxon>Ascomycota</taxon>
        <taxon>Pezizomycotina</taxon>
        <taxon>Eurotiomycetes</taxon>
        <taxon>Eurotiomycetidae</taxon>
        <taxon>Eurotiales</taxon>
        <taxon>Aspergillaceae</taxon>
        <taxon>Aspergillus</taxon>
        <taxon>Aspergillus subgen. Circumdati</taxon>
    </lineage>
</organism>
<dbReference type="VEuPathDB" id="FungiDB:ATEG_01361"/>
<evidence type="ECO:0000313" key="3">
    <source>
        <dbReference type="Proteomes" id="UP000452235"/>
    </source>
</evidence>
<name>A0A5M3YQA7_ASPTE</name>
<keyword evidence="2" id="KW-0489">Methyltransferase</keyword>
<dbReference type="Gene3D" id="3.40.50.150">
    <property type="entry name" value="Vaccinia Virus protein VP39"/>
    <property type="match status" value="1"/>
</dbReference>
<feature type="domain" description="Methyltransferase" evidence="1">
    <location>
        <begin position="70"/>
        <end position="164"/>
    </location>
</feature>
<gene>
    <name evidence="2" type="ORF">ATEIFO6365_0001056000</name>
</gene>
<evidence type="ECO:0000313" key="2">
    <source>
        <dbReference type="EMBL" id="GFF12337.1"/>
    </source>
</evidence>
<dbReference type="OrthoDB" id="417697at2759"/>
<dbReference type="InterPro" id="IPR029063">
    <property type="entry name" value="SAM-dependent_MTases_sf"/>
</dbReference>
<dbReference type="Pfam" id="PF13649">
    <property type="entry name" value="Methyltransf_25"/>
    <property type="match status" value="1"/>
</dbReference>
<dbReference type="Proteomes" id="UP000452235">
    <property type="component" value="Unassembled WGS sequence"/>
</dbReference>
<dbReference type="GO" id="GO:0008168">
    <property type="term" value="F:methyltransferase activity"/>
    <property type="evidence" value="ECO:0007669"/>
    <property type="project" value="UniProtKB-KW"/>
</dbReference>
<proteinExistence type="predicted"/>
<dbReference type="InterPro" id="IPR041698">
    <property type="entry name" value="Methyltransf_25"/>
</dbReference>
<dbReference type="SUPFAM" id="SSF53335">
    <property type="entry name" value="S-adenosyl-L-methionine-dependent methyltransferases"/>
    <property type="match status" value="1"/>
</dbReference>
<dbReference type="PANTHER" id="PTHR43591">
    <property type="entry name" value="METHYLTRANSFERASE"/>
    <property type="match status" value="1"/>
</dbReference>
<keyword evidence="2" id="KW-0808">Transferase</keyword>
<dbReference type="EMBL" id="BLJY01000001">
    <property type="protein sequence ID" value="GFF12337.1"/>
    <property type="molecule type" value="Genomic_DNA"/>
</dbReference>
<comment type="caution">
    <text evidence="2">The sequence shown here is derived from an EMBL/GenBank/DDBJ whole genome shotgun (WGS) entry which is preliminary data.</text>
</comment>
<dbReference type="CDD" id="cd02440">
    <property type="entry name" value="AdoMet_MTases"/>
    <property type="match status" value="1"/>
</dbReference>
<protein>
    <submittedName>
        <fullName evidence="2">UMTA methyltransferase family protein</fullName>
    </submittedName>
</protein>
<evidence type="ECO:0000259" key="1">
    <source>
        <dbReference type="Pfam" id="PF13649"/>
    </source>
</evidence>
<accession>A0A5M3YQA7</accession>
<sequence length="295" mass="33315">MVGVTQKQAVKDQDPARTTASFELADGHGYMLDTTSYQAAGRLNLQHYLWREVFGYSIHPSIELPKNPKILDVACGSGLWLIDVSRELPGAQLDGLDLDLTRAPHRRWLPPNINLGHWDMFGEVPPELVGKYDLVHIRLLVLVLSGVDLSKPLVNFLKLLKPGGYIQWDEIDAVNIHVKKPNNMTDAPALEELRTACYSNGRHNWTRDLPHLLAQSGFQMPKLHWYDETPELVRAFNDQHLMTMEEFAARLTQTGQHAGAADFRRIIAQSYQECLNGAALSMPRVVVVAQRPEQR</sequence>
<dbReference type="PANTHER" id="PTHR43591:SF110">
    <property type="entry name" value="RHODANESE DOMAIN-CONTAINING PROTEIN"/>
    <property type="match status" value="1"/>
</dbReference>
<reference evidence="2 3" key="1">
    <citation type="submission" date="2020-01" db="EMBL/GenBank/DDBJ databases">
        <title>Aspergillus terreus IFO 6365 whole genome shotgun sequence.</title>
        <authorList>
            <person name="Kanamasa S."/>
            <person name="Takahashi H."/>
        </authorList>
    </citation>
    <scope>NUCLEOTIDE SEQUENCE [LARGE SCALE GENOMIC DNA]</scope>
    <source>
        <strain evidence="2 3">IFO 6365</strain>
    </source>
</reference>
<dbReference type="GO" id="GO:0032259">
    <property type="term" value="P:methylation"/>
    <property type="evidence" value="ECO:0007669"/>
    <property type="project" value="UniProtKB-KW"/>
</dbReference>
<dbReference type="AlphaFoldDB" id="A0A5M3YQA7"/>
<keyword evidence="3" id="KW-1185">Reference proteome</keyword>